<evidence type="ECO:0000256" key="1">
    <source>
        <dbReference type="SAM" id="MobiDB-lite"/>
    </source>
</evidence>
<feature type="compositionally biased region" description="Polar residues" evidence="1">
    <location>
        <begin position="1"/>
        <end position="10"/>
    </location>
</feature>
<comment type="caution">
    <text evidence="2">The sequence shown here is derived from an EMBL/GenBank/DDBJ whole genome shotgun (WGS) entry which is preliminary data.</text>
</comment>
<dbReference type="AlphaFoldDB" id="A0AAW2RE35"/>
<gene>
    <name evidence="2" type="ORF">Sradi_3136400</name>
</gene>
<sequence>MNSSRASSNKVYEGVDSENQSQANPPRHLMNYSKAAKYIRIEEALKPREEVNNKRKNREGERKDPRREDWQMGRGICRLTASQNTLLLKRPERNLSGSRTARDRTMAQKNER</sequence>
<feature type="region of interest" description="Disordered" evidence="1">
    <location>
        <begin position="1"/>
        <end position="30"/>
    </location>
</feature>
<feature type="compositionally biased region" description="Basic and acidic residues" evidence="1">
    <location>
        <begin position="100"/>
        <end position="112"/>
    </location>
</feature>
<protein>
    <submittedName>
        <fullName evidence="2">Uncharacterized protein</fullName>
    </submittedName>
</protein>
<name>A0AAW2RE35_SESRA</name>
<dbReference type="EMBL" id="JACGWJ010000013">
    <property type="protein sequence ID" value="KAL0378309.1"/>
    <property type="molecule type" value="Genomic_DNA"/>
</dbReference>
<feature type="compositionally biased region" description="Basic and acidic residues" evidence="1">
    <location>
        <begin position="44"/>
        <end position="71"/>
    </location>
</feature>
<proteinExistence type="predicted"/>
<reference evidence="2" key="2">
    <citation type="journal article" date="2024" name="Plant">
        <title>Genomic evolution and insights into agronomic trait innovations of Sesamum species.</title>
        <authorList>
            <person name="Miao H."/>
            <person name="Wang L."/>
            <person name="Qu L."/>
            <person name="Liu H."/>
            <person name="Sun Y."/>
            <person name="Le M."/>
            <person name="Wang Q."/>
            <person name="Wei S."/>
            <person name="Zheng Y."/>
            <person name="Lin W."/>
            <person name="Duan Y."/>
            <person name="Cao H."/>
            <person name="Xiong S."/>
            <person name="Wang X."/>
            <person name="Wei L."/>
            <person name="Li C."/>
            <person name="Ma Q."/>
            <person name="Ju M."/>
            <person name="Zhao R."/>
            <person name="Li G."/>
            <person name="Mu C."/>
            <person name="Tian Q."/>
            <person name="Mei H."/>
            <person name="Zhang T."/>
            <person name="Gao T."/>
            <person name="Zhang H."/>
        </authorList>
    </citation>
    <scope>NUCLEOTIDE SEQUENCE</scope>
    <source>
        <strain evidence="2">G02</strain>
    </source>
</reference>
<organism evidence="2">
    <name type="scientific">Sesamum radiatum</name>
    <name type="common">Black benniseed</name>
    <dbReference type="NCBI Taxonomy" id="300843"/>
    <lineage>
        <taxon>Eukaryota</taxon>
        <taxon>Viridiplantae</taxon>
        <taxon>Streptophyta</taxon>
        <taxon>Embryophyta</taxon>
        <taxon>Tracheophyta</taxon>
        <taxon>Spermatophyta</taxon>
        <taxon>Magnoliopsida</taxon>
        <taxon>eudicotyledons</taxon>
        <taxon>Gunneridae</taxon>
        <taxon>Pentapetalae</taxon>
        <taxon>asterids</taxon>
        <taxon>lamiids</taxon>
        <taxon>Lamiales</taxon>
        <taxon>Pedaliaceae</taxon>
        <taxon>Sesamum</taxon>
    </lineage>
</organism>
<feature type="region of interest" description="Disordered" evidence="1">
    <location>
        <begin position="44"/>
        <end position="112"/>
    </location>
</feature>
<reference evidence="2" key="1">
    <citation type="submission" date="2020-06" db="EMBL/GenBank/DDBJ databases">
        <authorList>
            <person name="Li T."/>
            <person name="Hu X."/>
            <person name="Zhang T."/>
            <person name="Song X."/>
            <person name="Zhang H."/>
            <person name="Dai N."/>
            <person name="Sheng W."/>
            <person name="Hou X."/>
            <person name="Wei L."/>
        </authorList>
    </citation>
    <scope>NUCLEOTIDE SEQUENCE</scope>
    <source>
        <strain evidence="2">G02</strain>
        <tissue evidence="2">Leaf</tissue>
    </source>
</reference>
<evidence type="ECO:0000313" key="2">
    <source>
        <dbReference type="EMBL" id="KAL0378309.1"/>
    </source>
</evidence>
<accession>A0AAW2RE35</accession>